<evidence type="ECO:0000313" key="1">
    <source>
        <dbReference type="EMBL" id="KAK7291264.1"/>
    </source>
</evidence>
<name>A0AAN9J5L9_CROPI</name>
<organism evidence="1 2">
    <name type="scientific">Crotalaria pallida</name>
    <name type="common">Smooth rattlebox</name>
    <name type="synonym">Crotalaria striata</name>
    <dbReference type="NCBI Taxonomy" id="3830"/>
    <lineage>
        <taxon>Eukaryota</taxon>
        <taxon>Viridiplantae</taxon>
        <taxon>Streptophyta</taxon>
        <taxon>Embryophyta</taxon>
        <taxon>Tracheophyta</taxon>
        <taxon>Spermatophyta</taxon>
        <taxon>Magnoliopsida</taxon>
        <taxon>eudicotyledons</taxon>
        <taxon>Gunneridae</taxon>
        <taxon>Pentapetalae</taxon>
        <taxon>rosids</taxon>
        <taxon>fabids</taxon>
        <taxon>Fabales</taxon>
        <taxon>Fabaceae</taxon>
        <taxon>Papilionoideae</taxon>
        <taxon>50 kb inversion clade</taxon>
        <taxon>genistoids sensu lato</taxon>
        <taxon>core genistoids</taxon>
        <taxon>Crotalarieae</taxon>
        <taxon>Crotalaria</taxon>
    </lineage>
</organism>
<dbReference type="EMBL" id="JAYWIO010000001">
    <property type="protein sequence ID" value="KAK7291264.1"/>
    <property type="molecule type" value="Genomic_DNA"/>
</dbReference>
<gene>
    <name evidence="1" type="ORF">RIF29_06265</name>
</gene>
<dbReference type="Proteomes" id="UP001372338">
    <property type="component" value="Unassembled WGS sequence"/>
</dbReference>
<keyword evidence="2" id="KW-1185">Reference proteome</keyword>
<proteinExistence type="predicted"/>
<dbReference type="AlphaFoldDB" id="A0AAN9J5L9"/>
<evidence type="ECO:0000313" key="2">
    <source>
        <dbReference type="Proteomes" id="UP001372338"/>
    </source>
</evidence>
<comment type="caution">
    <text evidence="1">The sequence shown here is derived from an EMBL/GenBank/DDBJ whole genome shotgun (WGS) entry which is preliminary data.</text>
</comment>
<accession>A0AAN9J5L9</accession>
<sequence length="149" mass="16866">MQRILRQTKMKTLTSPLLECHNVNSDIVLESSSSKNLRVQDLSPVKFSSPDPDFIDDDLDDDLDPAWKEKVDREVMDFERILNMTLSERLRSFDHDSRPVSCLVKGDGSTHSNTLSLGWGSGLEGEPRHNGKVACLETLRQYRKHGLGL</sequence>
<protein>
    <submittedName>
        <fullName evidence="1">Uncharacterized protein</fullName>
    </submittedName>
</protein>
<reference evidence="1 2" key="1">
    <citation type="submission" date="2024-01" db="EMBL/GenBank/DDBJ databases">
        <title>The genomes of 5 underutilized Papilionoideae crops provide insights into root nodulation and disease resistanc.</title>
        <authorList>
            <person name="Yuan L."/>
        </authorList>
    </citation>
    <scope>NUCLEOTIDE SEQUENCE [LARGE SCALE GENOMIC DNA]</scope>
    <source>
        <strain evidence="1">ZHUSHIDOU_FW_LH</strain>
        <tissue evidence="1">Leaf</tissue>
    </source>
</reference>